<dbReference type="Gene3D" id="3.40.630.10">
    <property type="entry name" value="Zn peptidases"/>
    <property type="match status" value="1"/>
</dbReference>
<evidence type="ECO:0000313" key="5">
    <source>
        <dbReference type="Proteomes" id="UP000266188"/>
    </source>
</evidence>
<feature type="domain" description="Peptidase M20 dimerisation" evidence="3">
    <location>
        <begin position="192"/>
        <end position="275"/>
    </location>
</feature>
<dbReference type="InterPro" id="IPR036264">
    <property type="entry name" value="Bact_exopeptidase_dim_dom"/>
</dbReference>
<dbReference type="OrthoDB" id="6119954at2759"/>
<dbReference type="InterPro" id="IPR052030">
    <property type="entry name" value="Peptidase_M20/M20A_hydrolases"/>
</dbReference>
<dbReference type="CDD" id="cd05672">
    <property type="entry name" value="M20_ACY1L2-like"/>
    <property type="match status" value="1"/>
</dbReference>
<dbReference type="InterPro" id="IPR002933">
    <property type="entry name" value="Peptidase_M20"/>
</dbReference>
<dbReference type="GO" id="GO:0016805">
    <property type="term" value="F:dipeptidase activity"/>
    <property type="evidence" value="ECO:0007669"/>
    <property type="project" value="InterPro"/>
</dbReference>
<organism evidence="4 5">
    <name type="scientific">Aspergillus sclerotialis</name>
    <dbReference type="NCBI Taxonomy" id="2070753"/>
    <lineage>
        <taxon>Eukaryota</taxon>
        <taxon>Fungi</taxon>
        <taxon>Dikarya</taxon>
        <taxon>Ascomycota</taxon>
        <taxon>Pezizomycotina</taxon>
        <taxon>Eurotiomycetes</taxon>
        <taxon>Eurotiomycetidae</taxon>
        <taxon>Eurotiales</taxon>
        <taxon>Aspergillaceae</taxon>
        <taxon>Aspergillus</taxon>
        <taxon>Aspergillus subgen. Polypaecilum</taxon>
    </lineage>
</organism>
<comment type="caution">
    <text evidence="4">The sequence shown here is derived from an EMBL/GenBank/DDBJ whole genome shotgun (WGS) entry which is preliminary data.</text>
</comment>
<dbReference type="InterPro" id="IPR017144">
    <property type="entry name" value="Xaa-Arg_dipeptidase"/>
</dbReference>
<dbReference type="SUPFAM" id="SSF53187">
    <property type="entry name" value="Zn-dependent exopeptidases"/>
    <property type="match status" value="1"/>
</dbReference>
<dbReference type="InterPro" id="IPR011650">
    <property type="entry name" value="Peptidase_M20_dimer"/>
</dbReference>
<dbReference type="Gene3D" id="3.30.70.360">
    <property type="match status" value="1"/>
</dbReference>
<evidence type="ECO:0000256" key="2">
    <source>
        <dbReference type="PIRNR" id="PIRNR037226"/>
    </source>
</evidence>
<accession>A0A3A2ZHR6</accession>
<proteinExistence type="inferred from homology"/>
<dbReference type="Pfam" id="PF01546">
    <property type="entry name" value="Peptidase_M20"/>
    <property type="match status" value="1"/>
</dbReference>
<dbReference type="InterPro" id="IPR017439">
    <property type="entry name" value="Amidohydrolase"/>
</dbReference>
<dbReference type="NCBIfam" id="TIGR01891">
    <property type="entry name" value="amidohydrolases"/>
    <property type="match status" value="1"/>
</dbReference>
<dbReference type="FunFam" id="3.30.70.360:FF:000004">
    <property type="entry name" value="Peptidase M20 domain-containing protein 2"/>
    <property type="match status" value="1"/>
</dbReference>
<dbReference type="PIRSF" id="PIRSF037226">
    <property type="entry name" value="Amidohydrolase_ACY1L2_prd"/>
    <property type="match status" value="1"/>
</dbReference>
<dbReference type="SUPFAM" id="SSF55031">
    <property type="entry name" value="Bacterial exopeptidase dimerisation domain"/>
    <property type="match status" value="1"/>
</dbReference>
<dbReference type="AlphaFoldDB" id="A0A3A2ZHR6"/>
<dbReference type="PANTHER" id="PTHR30575:SF8">
    <property type="entry name" value="PEPTIDASE M20 DOMAIN-CONTAINING PROTEIN 2"/>
    <property type="match status" value="1"/>
</dbReference>
<dbReference type="Proteomes" id="UP000266188">
    <property type="component" value="Unassembled WGS sequence"/>
</dbReference>
<dbReference type="PANTHER" id="PTHR30575">
    <property type="entry name" value="PEPTIDASE M20"/>
    <property type="match status" value="1"/>
</dbReference>
<reference evidence="5" key="1">
    <citation type="submission" date="2017-02" db="EMBL/GenBank/DDBJ databases">
        <authorList>
            <person name="Tafer H."/>
            <person name="Lopandic K."/>
        </authorList>
    </citation>
    <scope>NUCLEOTIDE SEQUENCE [LARGE SCALE GENOMIC DNA]</scope>
    <source>
        <strain evidence="5">CBS 366.77</strain>
    </source>
</reference>
<gene>
    <name evidence="4" type="ORF">PHISCL_04913</name>
</gene>
<evidence type="ECO:0000313" key="4">
    <source>
        <dbReference type="EMBL" id="RJE22768.1"/>
    </source>
</evidence>
<keyword evidence="4" id="KW-0378">Hydrolase</keyword>
<evidence type="ECO:0000259" key="3">
    <source>
        <dbReference type="Pfam" id="PF07687"/>
    </source>
</evidence>
<name>A0A3A2ZHR6_9EURO</name>
<protein>
    <recommendedName>
        <fullName evidence="2">Peptidase M20 domain-containing protein 2</fullName>
    </recommendedName>
</protein>
<keyword evidence="5" id="KW-1185">Reference proteome</keyword>
<comment type="similarity">
    <text evidence="1 2">Belongs to the peptidase M20A family.</text>
</comment>
<evidence type="ECO:0000256" key="1">
    <source>
        <dbReference type="ARBA" id="ARBA00006247"/>
    </source>
</evidence>
<dbReference type="Pfam" id="PF07687">
    <property type="entry name" value="M20_dimer"/>
    <property type="match status" value="1"/>
</dbReference>
<dbReference type="EMBL" id="MVGC01000152">
    <property type="protein sequence ID" value="RJE22768.1"/>
    <property type="molecule type" value="Genomic_DNA"/>
</dbReference>
<sequence>MTVRNIDEVKAHTVRKAIDEYISGLSDQLHELNKKIHGNPELAYNEHHAHNSICEFFETLGFTMRRHAYGLTTAFEVIAGSEGRIVNFNAEYDALPDIGHACGHNLISIGSVAGFLALAFAINRFNLKGRAQLLGTPAEEDGGGKIDLLKAGAYAATDVSLMMHPMSDDTYQARNAFGTAGMTSIACYDLVCTYRGVSAHAGATPWEGKNALDALVSSYNNISMLRQQIEPNDRVHGAFLEVPKVTNVIPSQTVAKYTIRSPTIRGVEALGQRVRCCLEAGAVATGCSAEIEETAIYADLRLNRPLCRSFLANMKEYGLPVLEESQEPMPGSTDQGNVSYAVPALHALVGIPVMDGSHNHTPGFTAAAGTVVAHERSIAAGKAMAMIGWEVLVDGSFYERVVEDFESDKRAR</sequence>